<dbReference type="VEuPathDB" id="TriTrypDB:BSAL_70070"/>
<organism evidence="2 3">
    <name type="scientific">Bodo saltans</name>
    <name type="common">Flagellated protozoan</name>
    <dbReference type="NCBI Taxonomy" id="75058"/>
    <lineage>
        <taxon>Eukaryota</taxon>
        <taxon>Discoba</taxon>
        <taxon>Euglenozoa</taxon>
        <taxon>Kinetoplastea</taxon>
        <taxon>Metakinetoplastina</taxon>
        <taxon>Eubodonida</taxon>
        <taxon>Bodonidae</taxon>
        <taxon>Bodo</taxon>
    </lineage>
</organism>
<keyword evidence="3" id="KW-1185">Reference proteome</keyword>
<evidence type="ECO:0000313" key="3">
    <source>
        <dbReference type="Proteomes" id="UP000051952"/>
    </source>
</evidence>
<evidence type="ECO:0000256" key="1">
    <source>
        <dbReference type="SAM" id="MobiDB-lite"/>
    </source>
</evidence>
<accession>A0A0S4IVB1</accession>
<sequence>MLQSQRVREGGNTFSPTQQKQLGFDVDKPAPFGLTSRELLNRKASRTLALVPASSTPVEGLSVVTDAPQQSRTASPPHRSTSVGALLALSHRRASSKPQYDLTLMKRSGGEVSDVTAAAQIFFHAEGDRGRVGVFHPSVRRLTAPPLIQLDPSQREQLAQLVELACITVTNSHVGRKE</sequence>
<gene>
    <name evidence="2" type="ORF">BSAL_70070</name>
</gene>
<protein>
    <submittedName>
        <fullName evidence="2">Uncharacterized protein</fullName>
    </submittedName>
</protein>
<evidence type="ECO:0000313" key="2">
    <source>
        <dbReference type="EMBL" id="CUG03243.1"/>
    </source>
</evidence>
<feature type="region of interest" description="Disordered" evidence="1">
    <location>
        <begin position="1"/>
        <end position="29"/>
    </location>
</feature>
<reference evidence="3" key="1">
    <citation type="submission" date="2015-09" db="EMBL/GenBank/DDBJ databases">
        <authorList>
            <consortium name="Pathogen Informatics"/>
        </authorList>
    </citation>
    <scope>NUCLEOTIDE SEQUENCE [LARGE SCALE GENOMIC DNA]</scope>
    <source>
        <strain evidence="3">Lake Konstanz</strain>
    </source>
</reference>
<dbReference type="EMBL" id="CYKH01000507">
    <property type="protein sequence ID" value="CUG03243.1"/>
    <property type="molecule type" value="Genomic_DNA"/>
</dbReference>
<proteinExistence type="predicted"/>
<dbReference type="AlphaFoldDB" id="A0A0S4IVB1"/>
<feature type="compositionally biased region" description="Polar residues" evidence="1">
    <location>
        <begin position="12"/>
        <end position="21"/>
    </location>
</feature>
<name>A0A0S4IVB1_BODSA</name>
<dbReference type="Proteomes" id="UP000051952">
    <property type="component" value="Unassembled WGS sequence"/>
</dbReference>